<dbReference type="Gene3D" id="2.60.40.640">
    <property type="match status" value="1"/>
</dbReference>
<gene>
    <name evidence="2" type="ORF">IWW36_000600</name>
</gene>
<dbReference type="AlphaFoldDB" id="A0A9W8M155"/>
<dbReference type="OrthoDB" id="2333384at2759"/>
<dbReference type="GO" id="GO:0005886">
    <property type="term" value="C:plasma membrane"/>
    <property type="evidence" value="ECO:0007669"/>
    <property type="project" value="TreeGrafter"/>
</dbReference>
<evidence type="ECO:0000313" key="2">
    <source>
        <dbReference type="EMBL" id="KAJ2852021.1"/>
    </source>
</evidence>
<comment type="caution">
    <text evidence="2">The sequence shown here is derived from an EMBL/GenBank/DDBJ whole genome shotgun (WGS) entry which is preliminary data.</text>
</comment>
<sequence length="477" mass="50860">MVFGSIGKPSLTLSVHPRTTTVLLHSGTASNVLVGYVCIQVHQTTTLNSLAVRFTGDQHLDLRDGQGPSSTSYSVRKQCADITHMLADCSSANADCVAAAMTAEMSRVRHSSDNSGVNSPPYPRSYAEEESRCQELTLTSFSSSVGAGVELTAGEYRFKFELPLPSKLPPSVKSPLGKVEYRLEAVLRRPSRLFQSSMTSPAVGVQVLRVPRLQPGSPMLLGYPSLPLLASAPLLFETTVGRHWKVSVCSPSSQALFLGTPLKLQVYLSNTSESSRSDHIKRLALAEFGVVLYESISHSMPGSKIAAKTTERAVTSSSLCPWGNRLSTKHQEALLEGNQVLDPQTVNALGESFNDLPSVGSLSLFLDQSGSQAVQATSSSPMFSVTHRLAITVSVCEGCADGELSSCSAPSRIFFNSKVLVLPEELALAESSAVTPLPCYNRIGSDVILAHTEAPSCADSAISCSPPGYTTLFKTNV</sequence>
<dbReference type="GO" id="GO:0030674">
    <property type="term" value="F:protein-macromolecule adaptor activity"/>
    <property type="evidence" value="ECO:0007669"/>
    <property type="project" value="TreeGrafter"/>
</dbReference>
<organism evidence="2 3">
    <name type="scientific">Coemansia brasiliensis</name>
    <dbReference type="NCBI Taxonomy" id="2650707"/>
    <lineage>
        <taxon>Eukaryota</taxon>
        <taxon>Fungi</taxon>
        <taxon>Fungi incertae sedis</taxon>
        <taxon>Zoopagomycota</taxon>
        <taxon>Kickxellomycotina</taxon>
        <taxon>Kickxellomycetes</taxon>
        <taxon>Kickxellales</taxon>
        <taxon>Kickxellaceae</taxon>
        <taxon>Coemansia</taxon>
    </lineage>
</organism>
<protein>
    <recommendedName>
        <fullName evidence="1">Arrestin-like N-terminal domain-containing protein</fullName>
    </recommendedName>
</protein>
<reference evidence="2" key="1">
    <citation type="submission" date="2022-07" db="EMBL/GenBank/DDBJ databases">
        <title>Phylogenomic reconstructions and comparative analyses of Kickxellomycotina fungi.</title>
        <authorList>
            <person name="Reynolds N.K."/>
            <person name="Stajich J.E."/>
            <person name="Barry K."/>
            <person name="Grigoriev I.V."/>
            <person name="Crous P."/>
            <person name="Smith M.E."/>
        </authorList>
    </citation>
    <scope>NUCLEOTIDE SEQUENCE</scope>
    <source>
        <strain evidence="2">NRRL 1566</strain>
    </source>
</reference>
<evidence type="ECO:0000259" key="1">
    <source>
        <dbReference type="Pfam" id="PF00339"/>
    </source>
</evidence>
<dbReference type="InterPro" id="IPR014752">
    <property type="entry name" value="Arrestin-like_C"/>
</dbReference>
<dbReference type="PANTHER" id="PTHR11188:SF17">
    <property type="entry name" value="FI21816P1"/>
    <property type="match status" value="1"/>
</dbReference>
<accession>A0A9W8M155</accession>
<dbReference type="PANTHER" id="PTHR11188">
    <property type="entry name" value="ARRESTIN DOMAIN CONTAINING PROTEIN"/>
    <property type="match status" value="1"/>
</dbReference>
<dbReference type="GO" id="GO:0031625">
    <property type="term" value="F:ubiquitin protein ligase binding"/>
    <property type="evidence" value="ECO:0007669"/>
    <property type="project" value="TreeGrafter"/>
</dbReference>
<keyword evidence="3" id="KW-1185">Reference proteome</keyword>
<dbReference type="EMBL" id="JANBUW010000006">
    <property type="protein sequence ID" value="KAJ2852021.1"/>
    <property type="molecule type" value="Genomic_DNA"/>
</dbReference>
<evidence type="ECO:0000313" key="3">
    <source>
        <dbReference type="Proteomes" id="UP001139887"/>
    </source>
</evidence>
<dbReference type="InterPro" id="IPR014756">
    <property type="entry name" value="Ig_E-set"/>
</dbReference>
<dbReference type="Pfam" id="PF00339">
    <property type="entry name" value="Arrestin_N"/>
    <property type="match status" value="1"/>
</dbReference>
<dbReference type="InterPro" id="IPR050357">
    <property type="entry name" value="Arrestin_domain-protein"/>
</dbReference>
<dbReference type="InterPro" id="IPR011021">
    <property type="entry name" value="Arrestin-like_N"/>
</dbReference>
<dbReference type="GO" id="GO:0005829">
    <property type="term" value="C:cytosol"/>
    <property type="evidence" value="ECO:0007669"/>
    <property type="project" value="TreeGrafter"/>
</dbReference>
<dbReference type="GO" id="GO:0070086">
    <property type="term" value="P:ubiquitin-dependent endocytosis"/>
    <property type="evidence" value="ECO:0007669"/>
    <property type="project" value="TreeGrafter"/>
</dbReference>
<dbReference type="Proteomes" id="UP001139887">
    <property type="component" value="Unassembled WGS sequence"/>
</dbReference>
<dbReference type="SUPFAM" id="SSF81296">
    <property type="entry name" value="E set domains"/>
    <property type="match status" value="1"/>
</dbReference>
<name>A0A9W8M155_9FUNG</name>
<proteinExistence type="predicted"/>
<feature type="domain" description="Arrestin-like N-terminal" evidence="1">
    <location>
        <begin position="97"/>
        <end position="197"/>
    </location>
</feature>